<dbReference type="AlphaFoldDB" id="A0A1B6GLH7"/>
<feature type="non-terminal residue" evidence="1">
    <location>
        <position position="111"/>
    </location>
</feature>
<organism evidence="1">
    <name type="scientific">Cuerna arida</name>
    <dbReference type="NCBI Taxonomy" id="1464854"/>
    <lineage>
        <taxon>Eukaryota</taxon>
        <taxon>Metazoa</taxon>
        <taxon>Ecdysozoa</taxon>
        <taxon>Arthropoda</taxon>
        <taxon>Hexapoda</taxon>
        <taxon>Insecta</taxon>
        <taxon>Pterygota</taxon>
        <taxon>Neoptera</taxon>
        <taxon>Paraneoptera</taxon>
        <taxon>Hemiptera</taxon>
        <taxon>Auchenorrhyncha</taxon>
        <taxon>Membracoidea</taxon>
        <taxon>Cicadellidae</taxon>
        <taxon>Cicadellinae</taxon>
        <taxon>Proconiini</taxon>
        <taxon>Cuerna</taxon>
    </lineage>
</organism>
<name>A0A1B6GLH7_9HEMI</name>
<feature type="non-terminal residue" evidence="1">
    <location>
        <position position="1"/>
    </location>
</feature>
<gene>
    <name evidence="1" type="ORF">g.45531</name>
</gene>
<accession>A0A1B6GLH7</accession>
<proteinExistence type="predicted"/>
<evidence type="ECO:0000313" key="1">
    <source>
        <dbReference type="EMBL" id="JAS63299.1"/>
    </source>
</evidence>
<sequence>KGFKGFRFNNVPESNIKINNNRVILLDVDTKHKFFTKFKELIKLETNNSGALIGNNVNEFHSIFDLIQITILPDDILTPELFGNKINQNKGKKTIWKISDLIGKQDFIATA</sequence>
<reference evidence="1" key="1">
    <citation type="submission" date="2015-11" db="EMBL/GenBank/DDBJ databases">
        <title>De novo transcriptome assembly of four potential Pierce s Disease insect vectors from Arizona vineyards.</title>
        <authorList>
            <person name="Tassone E.E."/>
        </authorList>
    </citation>
    <scope>NUCLEOTIDE SEQUENCE</scope>
</reference>
<protein>
    <submittedName>
        <fullName evidence="1">Uncharacterized protein</fullName>
    </submittedName>
</protein>
<dbReference type="EMBL" id="GECZ01006470">
    <property type="protein sequence ID" value="JAS63299.1"/>
    <property type="molecule type" value="Transcribed_RNA"/>
</dbReference>